<evidence type="ECO:0000313" key="9">
    <source>
        <dbReference type="EnsemblMetazoa" id="KAF7493564.1"/>
    </source>
</evidence>
<proteinExistence type="inferred from homology"/>
<dbReference type="InterPro" id="IPR045055">
    <property type="entry name" value="DNA2/NAM7-like"/>
</dbReference>
<dbReference type="CDD" id="cd17935">
    <property type="entry name" value="EEXXQc_AQR"/>
    <property type="match status" value="1"/>
</dbReference>
<evidence type="ECO:0000259" key="4">
    <source>
        <dbReference type="Pfam" id="PF13087"/>
    </source>
</evidence>
<feature type="region of interest" description="Disordered" evidence="2">
    <location>
        <begin position="1419"/>
        <end position="1438"/>
    </location>
</feature>
<evidence type="ECO:0000259" key="6">
    <source>
        <dbReference type="Pfam" id="PF21143"/>
    </source>
</evidence>
<sequence length="1465" mass="173009">MSVLEPIPIEMDEIKEIYHREILHTSFSSASIGKLEIENYLDRILLVYCEELYRNKDDDEEEKMFQLQSFDYEILMSIVAMVNQKFREGVDAWESILHKQPSQSTSFFSIIFSKITTLFLEQELTIKEKISILIFFIRCFNSIEIEPIRVVIQQYVSMPIWSCLSPGRLELEFKKVPKLRKFWRKLEKNDQNLSAKQLDRMRFQRRFLHNLIIDFYDCLKRIPTDEKQSRLSSEESYFMRYCERFIEFLTDLEARLPTRRFFNALLDDLHVITVARLSSLYQRSHDGRLFRQLWDRLNFYAKFEIDDVTGEELSDAQISAKHFDRLANLQRKIFKLFQDIEKYRPLFLISIASLNDREKLLQFFSHIDEEEHLILLCQHLDLGLDNLDRIDKICSYFNQLNRREILMEIIVDHFQCQKIQIKKLNKQPLYPCEKIIWDENIVPSKYYSGDHCLALPKLDIQFLTLNDYLLRNFHLFRLESTYEIRQDIESAVAHLKPWKTETDDVMFGGWSRMAIPIESFQITSIGSRKIGEDKPSKVCGEIIVNLNVKKSIKKEWEALRKHDVCFLISVRPECLPGSQYDHNKPFLEQTGLKFVRGCEIEGMLDPQGRLVDETMNERPHFDTDYRTFRVLLDTNQYKVDLDQGQEYFSDIYDSFNILVRRKPKENNFKAVLETIRDLMNTKCVVPNWLRDILLGYGDPSSAHYINNSLNKPMEFLDFFDTFIDYQHLVDSFPGYRIEISPQSCEQLRPPFKLLFDDKNTTIQVKSYKVPNRGPYESEQPKWNRIRFTSTQAEAIRSGIQHGLTMIVGPPGSGKTDLAVQIINNLYHNHPEQRTLIVTHSNQALNAIFEKIMLLDIDERHLLRLGHGEESLETEKDFSRYGRVNFVLLKRLQLLEIVGRLAKSLDLADDVAYTCETAHYFYLYSILSKWEEFICKINAKTSSDPRLIEEHFPFKRFFSDVPPPLFRGESFDEDFDIASGCFRYLKRIFKQLDEFRVFEMMRSGVDRSNYLLIREAKIIAMTCTHAALKRKELVSLRFQYDNILMEEAAQILEIETFIPLLLQNPDLGHNRLKRWIMIGDHLQLPPVIKNISFQKFSNMEQSLFTRFVRLGVPLINLNAQGRCRPSICQLFSWRYKNLENLDHINEMPEYRSPNPGFLYDYQLISVLDFNNIGESEPLPYFYQNLAEAEYVVATFMYMRLLGYPAEKITILTTYNGQKFLIRDVVEQRCATNPFIGRPHKITTVDKFQGQQNDYILLSLVRTKNVGHIRDVRRLVVAMSRARLGLYVFCRDNLFAHCHELKHTFDILKRNPTKLTIIPCEYFFERFSIDRQSIITNQNQTNKNETKIVTIEDMPEMMKFVYEFYQKQIEKMREEDPDRFRSILNGSNLSNTKDEGENVDELADDVAEIDQNRKVDNADVLTNEDDEEVPFEKLTEDDQGINDDIEMKDLIEEKNEPILFKDFEVKS</sequence>
<gene>
    <name evidence="8" type="ORF">SSS_9082</name>
</gene>
<evidence type="ECO:0000313" key="8">
    <source>
        <dbReference type="EMBL" id="KAF7493564.1"/>
    </source>
</evidence>
<dbReference type="InterPro" id="IPR032174">
    <property type="entry name" value="Aquarius_N"/>
</dbReference>
<dbReference type="PIRSF" id="PIRSF038901">
    <property type="entry name" value="AQR_cwf11"/>
    <property type="match status" value="1"/>
</dbReference>
<comment type="similarity">
    <text evidence="1">Belongs to the CWF11 family.</text>
</comment>
<dbReference type="Proteomes" id="UP000070412">
    <property type="component" value="Unassembled WGS sequence"/>
</dbReference>
<dbReference type="PANTHER" id="PTHR10887:SF5">
    <property type="entry name" value="RNA HELICASE AQUARIUS"/>
    <property type="match status" value="1"/>
</dbReference>
<dbReference type="SUPFAM" id="SSF52540">
    <property type="entry name" value="P-loop containing nucleoside triphosphate hydrolases"/>
    <property type="match status" value="1"/>
</dbReference>
<dbReference type="InterPro" id="IPR041677">
    <property type="entry name" value="DNA2/NAM7_AAA_11"/>
</dbReference>
<dbReference type="InterPro" id="IPR047187">
    <property type="entry name" value="SF1_C_Upf1"/>
</dbReference>
<feature type="domain" description="DNA2/NAM7 helicase helicase" evidence="3">
    <location>
        <begin position="788"/>
        <end position="876"/>
    </location>
</feature>
<dbReference type="Pfam" id="PF16399">
    <property type="entry name" value="Aquarius_N_1st"/>
    <property type="match status" value="1"/>
</dbReference>
<dbReference type="InterPro" id="IPR048966">
    <property type="entry name" value="Aquarius_b-barrel"/>
</dbReference>
<keyword evidence="10" id="KW-1185">Reference proteome</keyword>
<keyword evidence="1" id="KW-0508">mRNA splicing</keyword>
<evidence type="ECO:0000256" key="2">
    <source>
        <dbReference type="SAM" id="MobiDB-lite"/>
    </source>
</evidence>
<dbReference type="InterPro" id="IPR041679">
    <property type="entry name" value="DNA2/NAM7-like_C"/>
</dbReference>
<comment type="subcellular location">
    <subcellularLocation>
        <location evidence="1">Nucleus</location>
    </subcellularLocation>
</comment>
<reference evidence="8" key="2">
    <citation type="submission" date="2020-01" db="EMBL/GenBank/DDBJ databases">
        <authorList>
            <person name="Korhonen P.K.K."/>
            <person name="Guangxu M.G."/>
            <person name="Wang T.W."/>
            <person name="Stroehlein A.J.S."/>
            <person name="Young N.D."/>
            <person name="Ang C.-S.A."/>
            <person name="Fernando D.W.F."/>
            <person name="Lu H.L."/>
            <person name="Taylor S.T."/>
            <person name="Ehtesham M.E.M."/>
            <person name="Najaraj S.H.N."/>
            <person name="Harsha G.H.G."/>
            <person name="Madugundu A.M."/>
            <person name="Renuse S.R."/>
            <person name="Holt D.H."/>
            <person name="Pandey A.P."/>
            <person name="Papenfuss A.P."/>
            <person name="Gasser R.B.G."/>
            <person name="Fischer K.F."/>
        </authorList>
    </citation>
    <scope>NUCLEOTIDE SEQUENCE</scope>
    <source>
        <strain evidence="8">SSS_KF_BRIS2020</strain>
    </source>
</reference>
<feature type="domain" description="RNA helicase aquarius beta-barrel" evidence="6">
    <location>
        <begin position="496"/>
        <end position="661"/>
    </location>
</feature>
<name>A0A834RBP8_SARSC</name>
<evidence type="ECO:0000259" key="7">
    <source>
        <dbReference type="Pfam" id="PF21144"/>
    </source>
</evidence>
<protein>
    <submittedName>
        <fullName evidence="8">Intron-binding protein aquarius</fullName>
    </submittedName>
</protein>
<dbReference type="Pfam" id="PF21143">
    <property type="entry name" value="Aquarius_N_2nd"/>
    <property type="match status" value="1"/>
</dbReference>
<reference evidence="10" key="1">
    <citation type="journal article" date="2020" name="PLoS Negl. Trop. Dis.">
        <title>High-quality nuclear genome for Sarcoptes scabiei-A critical resource for a neglected parasite.</title>
        <authorList>
            <person name="Korhonen P.K."/>
            <person name="Gasser R.B."/>
            <person name="Ma G."/>
            <person name="Wang T."/>
            <person name="Stroehlein A.J."/>
            <person name="Young N.D."/>
            <person name="Ang C.S."/>
            <person name="Fernando D.D."/>
            <person name="Lu H.C."/>
            <person name="Taylor S."/>
            <person name="Reynolds S.L."/>
            <person name="Mofiz E."/>
            <person name="Najaraj S.H."/>
            <person name="Gowda H."/>
            <person name="Madugundu A."/>
            <person name="Renuse S."/>
            <person name="Holt D."/>
            <person name="Pandey A."/>
            <person name="Papenfuss A.T."/>
            <person name="Fischer K."/>
        </authorList>
    </citation>
    <scope>NUCLEOTIDE SEQUENCE [LARGE SCALE GENOMIC DNA]</scope>
</reference>
<dbReference type="GO" id="GO:0004386">
    <property type="term" value="F:helicase activity"/>
    <property type="evidence" value="ECO:0007669"/>
    <property type="project" value="InterPro"/>
</dbReference>
<dbReference type="Pfam" id="PF13087">
    <property type="entry name" value="AAA_12"/>
    <property type="match status" value="1"/>
</dbReference>
<dbReference type="GO" id="GO:0071013">
    <property type="term" value="C:catalytic step 2 spliceosome"/>
    <property type="evidence" value="ECO:0007669"/>
    <property type="project" value="TreeGrafter"/>
</dbReference>
<dbReference type="InterPro" id="IPR027417">
    <property type="entry name" value="P-loop_NTPase"/>
</dbReference>
<evidence type="ECO:0000256" key="1">
    <source>
        <dbReference type="PIRNR" id="PIRNR038901"/>
    </source>
</evidence>
<feature type="domain" description="RNA helicase aquarius insertion" evidence="7">
    <location>
        <begin position="714"/>
        <end position="778"/>
    </location>
</feature>
<accession>A0A834RBP8</accession>
<dbReference type="Pfam" id="PF13086">
    <property type="entry name" value="AAA_11"/>
    <property type="match status" value="2"/>
</dbReference>
<dbReference type="InterPro" id="IPR026300">
    <property type="entry name" value="CWF11_fam"/>
</dbReference>
<keyword evidence="1" id="KW-0539">Nucleus</keyword>
<evidence type="ECO:0000313" key="10">
    <source>
        <dbReference type="Proteomes" id="UP000070412"/>
    </source>
</evidence>
<evidence type="ECO:0000259" key="3">
    <source>
        <dbReference type="Pfam" id="PF13086"/>
    </source>
</evidence>
<dbReference type="GO" id="GO:0000398">
    <property type="term" value="P:mRNA splicing, via spliceosome"/>
    <property type="evidence" value="ECO:0007669"/>
    <property type="project" value="InterPro"/>
</dbReference>
<feature type="domain" description="RNA helicase aquarius N-terminal" evidence="5">
    <location>
        <begin position="9"/>
        <end position="415"/>
    </location>
</feature>
<dbReference type="InterPro" id="IPR048967">
    <property type="entry name" value="Aquarius_insert"/>
</dbReference>
<dbReference type="EMBL" id="WVUK01000055">
    <property type="protein sequence ID" value="KAF7493564.1"/>
    <property type="molecule type" value="Genomic_DNA"/>
</dbReference>
<dbReference type="OrthoDB" id="1879at2759"/>
<dbReference type="PANTHER" id="PTHR10887">
    <property type="entry name" value="DNA2/NAM7 HELICASE FAMILY"/>
    <property type="match status" value="1"/>
</dbReference>
<dbReference type="EnsemblMetazoa" id="SSS_9082s_mrna">
    <property type="protein sequence ID" value="KAF7493564.1"/>
    <property type="gene ID" value="SSS_9082"/>
</dbReference>
<keyword evidence="1" id="KW-0507">mRNA processing</keyword>
<feature type="domain" description="DNA2/NAM7 helicase helicase" evidence="3">
    <location>
        <begin position="1009"/>
        <end position="1088"/>
    </location>
</feature>
<dbReference type="Gene3D" id="3.40.50.300">
    <property type="entry name" value="P-loop containing nucleotide triphosphate hydrolases"/>
    <property type="match status" value="2"/>
</dbReference>
<evidence type="ECO:0000259" key="5">
    <source>
        <dbReference type="Pfam" id="PF16399"/>
    </source>
</evidence>
<organism evidence="8">
    <name type="scientific">Sarcoptes scabiei</name>
    <name type="common">Itch mite</name>
    <name type="synonym">Acarus scabiei</name>
    <dbReference type="NCBI Taxonomy" id="52283"/>
    <lineage>
        <taxon>Eukaryota</taxon>
        <taxon>Metazoa</taxon>
        <taxon>Ecdysozoa</taxon>
        <taxon>Arthropoda</taxon>
        <taxon>Chelicerata</taxon>
        <taxon>Arachnida</taxon>
        <taxon>Acari</taxon>
        <taxon>Acariformes</taxon>
        <taxon>Sarcoptiformes</taxon>
        <taxon>Astigmata</taxon>
        <taxon>Psoroptidia</taxon>
        <taxon>Sarcoptoidea</taxon>
        <taxon>Sarcoptidae</taxon>
        <taxon>Sarcoptinae</taxon>
        <taxon>Sarcoptes</taxon>
    </lineage>
</organism>
<dbReference type="CDD" id="cd18808">
    <property type="entry name" value="SF1_C_Upf1"/>
    <property type="match status" value="1"/>
</dbReference>
<dbReference type="Pfam" id="PF21144">
    <property type="entry name" value="Aquarius_N_3rd"/>
    <property type="match status" value="1"/>
</dbReference>
<dbReference type="GO" id="GO:0003729">
    <property type="term" value="F:mRNA binding"/>
    <property type="evidence" value="ECO:0007669"/>
    <property type="project" value="TreeGrafter"/>
</dbReference>
<dbReference type="FunFam" id="3.40.50.300:FF:002863">
    <property type="entry name" value="Pre-mRNA-splicing factor cwf11"/>
    <property type="match status" value="1"/>
</dbReference>
<feature type="domain" description="DNA2/NAM7 helicase-like C-terminal" evidence="4">
    <location>
        <begin position="1098"/>
        <end position="1289"/>
    </location>
</feature>
<reference evidence="9" key="3">
    <citation type="submission" date="2022-06" db="UniProtKB">
        <authorList>
            <consortium name="EnsemblMetazoa"/>
        </authorList>
    </citation>
    <scope>IDENTIFICATION</scope>
</reference>